<evidence type="ECO:0000256" key="1">
    <source>
        <dbReference type="ARBA" id="ARBA00001917"/>
    </source>
</evidence>
<evidence type="ECO:0000313" key="7">
    <source>
        <dbReference type="Proteomes" id="UP000239735"/>
    </source>
</evidence>
<dbReference type="InterPro" id="IPR012349">
    <property type="entry name" value="Split_barrel_FMN-bd"/>
</dbReference>
<evidence type="ECO:0000256" key="4">
    <source>
        <dbReference type="ARBA" id="ARBA00038054"/>
    </source>
</evidence>
<evidence type="ECO:0000313" key="6">
    <source>
        <dbReference type="EMBL" id="SPE21668.1"/>
    </source>
</evidence>
<organism evidence="6 7">
    <name type="scientific">Candidatus Sulfuritelmatomonas gaucii</name>
    <dbReference type="NCBI Taxonomy" id="2043161"/>
    <lineage>
        <taxon>Bacteria</taxon>
        <taxon>Pseudomonadati</taxon>
        <taxon>Acidobacteriota</taxon>
        <taxon>Terriglobia</taxon>
        <taxon>Terriglobales</taxon>
        <taxon>Acidobacteriaceae</taxon>
        <taxon>Candidatus Sulfuritelmatomonas</taxon>
    </lineage>
</organism>
<keyword evidence="3" id="KW-0288">FMN</keyword>
<accession>A0A2N9LEI6</accession>
<dbReference type="InterPro" id="IPR002563">
    <property type="entry name" value="Flavin_Rdtase-like_dom"/>
</dbReference>
<proteinExistence type="inferred from homology"/>
<evidence type="ECO:0000256" key="2">
    <source>
        <dbReference type="ARBA" id="ARBA00022630"/>
    </source>
</evidence>
<dbReference type="SMART" id="SM00903">
    <property type="entry name" value="Flavin_Reduct"/>
    <property type="match status" value="1"/>
</dbReference>
<comment type="cofactor">
    <cofactor evidence="1">
        <name>FMN</name>
        <dbReference type="ChEBI" id="CHEBI:58210"/>
    </cofactor>
</comment>
<dbReference type="PANTHER" id="PTHR33798">
    <property type="entry name" value="FLAVOPROTEIN OXYGENASE"/>
    <property type="match status" value="1"/>
</dbReference>
<comment type="similarity">
    <text evidence="4">Belongs to the flavoredoxin family.</text>
</comment>
<evidence type="ECO:0000259" key="5">
    <source>
        <dbReference type="SMART" id="SM00903"/>
    </source>
</evidence>
<dbReference type="GO" id="GO:0010181">
    <property type="term" value="F:FMN binding"/>
    <property type="evidence" value="ECO:0007669"/>
    <property type="project" value="InterPro"/>
</dbReference>
<protein>
    <recommendedName>
        <fullName evidence="5">Flavin reductase like domain-containing protein</fullName>
    </recommendedName>
</protein>
<feature type="domain" description="Flavin reductase like" evidence="5">
    <location>
        <begin position="20"/>
        <end position="174"/>
    </location>
</feature>
<dbReference type="PANTHER" id="PTHR33798:SF5">
    <property type="entry name" value="FLAVIN REDUCTASE LIKE DOMAIN-CONTAINING PROTEIN"/>
    <property type="match status" value="1"/>
</dbReference>
<evidence type="ECO:0000256" key="3">
    <source>
        <dbReference type="ARBA" id="ARBA00022643"/>
    </source>
</evidence>
<sequence length="205" mass="22622">MLTLDPAQIAYSDIYKLMIGIIVPRPIAFVSTLDSSGIRNLAPFSYFTACSSNPPMVCFSTTVRSGPRPYKDTLENVRATGEFVLNTVTEEIAERMNITSADVPPEVDEFALSGLTPIASDLVKPPRVAESKAQMECRLHQIVATSDRPGGGFLIIGEVLRFHVLESLLDGYKVDPEMLKAIGRMGGPTYVRTHDRFEMQRPKSK</sequence>
<dbReference type="GO" id="GO:0016646">
    <property type="term" value="F:oxidoreductase activity, acting on the CH-NH group of donors, NAD or NADP as acceptor"/>
    <property type="evidence" value="ECO:0007669"/>
    <property type="project" value="UniProtKB-ARBA"/>
</dbReference>
<dbReference type="OrthoDB" id="9794638at2"/>
<name>A0A2N9LEI6_9BACT</name>
<reference evidence="7" key="1">
    <citation type="submission" date="2018-02" db="EMBL/GenBank/DDBJ databases">
        <authorList>
            <person name="Hausmann B."/>
        </authorList>
    </citation>
    <scope>NUCLEOTIDE SEQUENCE [LARGE SCALE GENOMIC DNA]</scope>
    <source>
        <strain evidence="7">Peat soil MAG SbA5</strain>
    </source>
</reference>
<dbReference type="SUPFAM" id="SSF50475">
    <property type="entry name" value="FMN-binding split barrel"/>
    <property type="match status" value="1"/>
</dbReference>
<dbReference type="EMBL" id="OKRB01000089">
    <property type="protein sequence ID" value="SPE21668.1"/>
    <property type="molecule type" value="Genomic_DNA"/>
</dbReference>
<gene>
    <name evidence="6" type="ORF">SBA5_320040</name>
</gene>
<dbReference type="AlphaFoldDB" id="A0A2N9LEI6"/>
<dbReference type="Gene3D" id="2.30.110.10">
    <property type="entry name" value="Electron Transport, Fmn-binding Protein, Chain A"/>
    <property type="match status" value="1"/>
</dbReference>
<keyword evidence="2" id="KW-0285">Flavoprotein</keyword>
<dbReference type="Pfam" id="PF01613">
    <property type="entry name" value="Flavin_Reduct"/>
    <property type="match status" value="1"/>
</dbReference>
<dbReference type="Proteomes" id="UP000239735">
    <property type="component" value="Unassembled WGS sequence"/>
</dbReference>